<dbReference type="KEGG" id="blen:NCTC4824_00860"/>
<dbReference type="STRING" id="1348624.GCA_001591545_03398"/>
<dbReference type="SUPFAM" id="SSF46689">
    <property type="entry name" value="Homeodomain-like"/>
    <property type="match status" value="1"/>
</dbReference>
<accession>A0A2X4VMI9</accession>
<gene>
    <name evidence="5" type="primary">yvdT</name>
    <name evidence="5" type="ORF">NCTC4824_00860</name>
</gene>
<evidence type="ECO:0000259" key="4">
    <source>
        <dbReference type="PROSITE" id="PS50977"/>
    </source>
</evidence>
<keyword evidence="6" id="KW-1185">Reference proteome</keyword>
<dbReference type="Pfam" id="PF00440">
    <property type="entry name" value="TetR_N"/>
    <property type="match status" value="1"/>
</dbReference>
<dbReference type="GO" id="GO:0003677">
    <property type="term" value="F:DNA binding"/>
    <property type="evidence" value="ECO:0007669"/>
    <property type="project" value="UniProtKB-UniRule"/>
</dbReference>
<dbReference type="InterPro" id="IPR001647">
    <property type="entry name" value="HTH_TetR"/>
</dbReference>
<dbReference type="PROSITE" id="PS50977">
    <property type="entry name" value="HTH_TETR_2"/>
    <property type="match status" value="1"/>
</dbReference>
<dbReference type="InterPro" id="IPR009057">
    <property type="entry name" value="Homeodomain-like_sf"/>
</dbReference>
<organism evidence="5 6">
    <name type="scientific">Lederbergia lenta</name>
    <name type="common">Bacillus lentus</name>
    <dbReference type="NCBI Taxonomy" id="1467"/>
    <lineage>
        <taxon>Bacteria</taxon>
        <taxon>Bacillati</taxon>
        <taxon>Bacillota</taxon>
        <taxon>Bacilli</taxon>
        <taxon>Bacillales</taxon>
        <taxon>Bacillaceae</taxon>
        <taxon>Lederbergia</taxon>
    </lineage>
</organism>
<feature type="DNA-binding region" description="H-T-H motif" evidence="3">
    <location>
        <begin position="25"/>
        <end position="44"/>
    </location>
</feature>
<evidence type="ECO:0000313" key="6">
    <source>
        <dbReference type="Proteomes" id="UP000249134"/>
    </source>
</evidence>
<feature type="domain" description="HTH tetR-type" evidence="4">
    <location>
        <begin position="2"/>
        <end position="62"/>
    </location>
</feature>
<evidence type="ECO:0000313" key="5">
    <source>
        <dbReference type="EMBL" id="SQI53387.1"/>
    </source>
</evidence>
<sequence length="196" mass="22703">MLKKDYLILQAAIELIKEKGFEKTSISAITKKAGVAHGTFYRYFKSKNEIIPAIAELIFEDLLTTAQTRVDSSMHFSEKMECLVSVTLQKTSEYKEMLIFCYSGMALHSSFEKWEEIYSDYYEWLGSLLLDAQIKKEIDLSAYPEAKMLPKMIISSIESITENYLFSMENEQTEDKVLLERQIITFLTQALNIKKK</sequence>
<dbReference type="Gene3D" id="1.10.357.10">
    <property type="entry name" value="Tetracycline Repressor, domain 2"/>
    <property type="match status" value="1"/>
</dbReference>
<dbReference type="PROSITE" id="PS01081">
    <property type="entry name" value="HTH_TETR_1"/>
    <property type="match status" value="1"/>
</dbReference>
<dbReference type="Pfam" id="PF17934">
    <property type="entry name" value="TetR_C_26"/>
    <property type="match status" value="1"/>
</dbReference>
<reference evidence="5 6" key="1">
    <citation type="submission" date="2018-06" db="EMBL/GenBank/DDBJ databases">
        <authorList>
            <consortium name="Pathogen Informatics"/>
            <person name="Doyle S."/>
        </authorList>
    </citation>
    <scope>NUCLEOTIDE SEQUENCE [LARGE SCALE GENOMIC DNA]</scope>
    <source>
        <strain evidence="5 6">NCTC4824</strain>
    </source>
</reference>
<dbReference type="Proteomes" id="UP000249134">
    <property type="component" value="Chromosome 1"/>
</dbReference>
<name>A0A2X4VMI9_LEDLE</name>
<dbReference type="PRINTS" id="PR00455">
    <property type="entry name" value="HTHTETR"/>
</dbReference>
<dbReference type="PANTHER" id="PTHR43479:SF8">
    <property type="entry name" value="TRANSCRIPTIONAL REGULATOR, TETR FAMILY"/>
    <property type="match status" value="1"/>
</dbReference>
<protein>
    <submittedName>
        <fullName evidence="5">Transcriptional regulator</fullName>
    </submittedName>
</protein>
<evidence type="ECO:0000256" key="3">
    <source>
        <dbReference type="PROSITE-ProRule" id="PRU00335"/>
    </source>
</evidence>
<dbReference type="PANTHER" id="PTHR43479">
    <property type="entry name" value="ACREF/ENVCD OPERON REPRESSOR-RELATED"/>
    <property type="match status" value="1"/>
</dbReference>
<dbReference type="InterPro" id="IPR041603">
    <property type="entry name" value="YvdT_C"/>
</dbReference>
<dbReference type="AlphaFoldDB" id="A0A2X4VMI9"/>
<evidence type="ECO:0000256" key="2">
    <source>
        <dbReference type="ARBA" id="ARBA00023125"/>
    </source>
</evidence>
<evidence type="ECO:0000256" key="1">
    <source>
        <dbReference type="ARBA" id="ARBA00022491"/>
    </source>
</evidence>
<dbReference type="InterPro" id="IPR023772">
    <property type="entry name" value="DNA-bd_HTH_TetR-type_CS"/>
</dbReference>
<dbReference type="EMBL" id="LS483476">
    <property type="protein sequence ID" value="SQI53387.1"/>
    <property type="molecule type" value="Genomic_DNA"/>
</dbReference>
<keyword evidence="1" id="KW-0678">Repressor</keyword>
<proteinExistence type="predicted"/>
<keyword evidence="2 3" id="KW-0238">DNA-binding</keyword>
<dbReference type="InterPro" id="IPR050624">
    <property type="entry name" value="HTH-type_Tx_Regulator"/>
</dbReference>